<proteinExistence type="predicted"/>
<accession>A0A2N4TSC8</accession>
<dbReference type="Proteomes" id="UP000234456">
    <property type="component" value="Unassembled WGS sequence"/>
</dbReference>
<dbReference type="EMBL" id="PKQE01000002">
    <property type="protein sequence ID" value="PLC42625.1"/>
    <property type="molecule type" value="Genomic_DNA"/>
</dbReference>
<evidence type="ECO:0000313" key="1">
    <source>
        <dbReference type="EMBL" id="PLC42625.1"/>
    </source>
</evidence>
<gene>
    <name evidence="1" type="ORF">C0Q88_11780</name>
</gene>
<reference evidence="1 2" key="1">
    <citation type="submission" date="2017-12" db="EMBL/GenBank/DDBJ databases">
        <title>Draft genome sequence of Ralstonia pickettii 52.</title>
        <authorList>
            <person name="Zheng B."/>
        </authorList>
    </citation>
    <scope>NUCLEOTIDE SEQUENCE [LARGE SCALE GENOMIC DNA]</scope>
    <source>
        <strain evidence="1 2">52</strain>
    </source>
</reference>
<organism evidence="1 2">
    <name type="scientific">Ralstonia pickettii</name>
    <name type="common">Burkholderia pickettii</name>
    <dbReference type="NCBI Taxonomy" id="329"/>
    <lineage>
        <taxon>Bacteria</taxon>
        <taxon>Pseudomonadati</taxon>
        <taxon>Pseudomonadota</taxon>
        <taxon>Betaproteobacteria</taxon>
        <taxon>Burkholderiales</taxon>
        <taxon>Burkholderiaceae</taxon>
        <taxon>Ralstonia</taxon>
    </lineage>
</organism>
<evidence type="ECO:0000313" key="2">
    <source>
        <dbReference type="Proteomes" id="UP000234456"/>
    </source>
</evidence>
<sequence length="155" mass="17265">MYPINSQMIRLPRDVTDQVLIDIVGVWVDALARQDYDAVAAALGYALAFGQQPADCIRQEISRYRHRAWFPGVVEFAVTDRTQASGGNPQPRKAVTRYQPNVAGLFGAIEYDLPLNGKWSDLCADFVLTQTDGASRYVVLSLEEIGFRRRQDGVG</sequence>
<protein>
    <submittedName>
        <fullName evidence="1">Uncharacterized protein</fullName>
    </submittedName>
</protein>
<comment type="caution">
    <text evidence="1">The sequence shown here is derived from an EMBL/GenBank/DDBJ whole genome shotgun (WGS) entry which is preliminary data.</text>
</comment>
<name>A0A2N4TSC8_RALPI</name>
<dbReference type="AlphaFoldDB" id="A0A2N4TSC8"/>